<dbReference type="InterPro" id="IPR036318">
    <property type="entry name" value="FAD-bd_PCMH-like_sf"/>
</dbReference>
<keyword evidence="7" id="KW-1185">Reference proteome</keyword>
<dbReference type="GO" id="GO:0016491">
    <property type="term" value="F:oxidoreductase activity"/>
    <property type="evidence" value="ECO:0007669"/>
    <property type="project" value="UniProtKB-KW"/>
</dbReference>
<evidence type="ECO:0000256" key="1">
    <source>
        <dbReference type="ARBA" id="ARBA00005466"/>
    </source>
</evidence>
<dbReference type="Gene3D" id="3.30.465.10">
    <property type="match status" value="1"/>
</dbReference>
<comment type="caution">
    <text evidence="6">The sequence shown here is derived from an EMBL/GenBank/DDBJ whole genome shotgun (WGS) entry which is preliminary data.</text>
</comment>
<keyword evidence="4" id="KW-0560">Oxidoreductase</keyword>
<dbReference type="Proteomes" id="UP000469558">
    <property type="component" value="Unassembled WGS sequence"/>
</dbReference>
<evidence type="ECO:0000313" key="6">
    <source>
        <dbReference type="EMBL" id="TVY83773.1"/>
    </source>
</evidence>
<comment type="similarity">
    <text evidence="1">Belongs to the oxygen-dependent FAD-linked oxidoreductase family.</text>
</comment>
<evidence type="ECO:0000256" key="3">
    <source>
        <dbReference type="ARBA" id="ARBA00022827"/>
    </source>
</evidence>
<feature type="domain" description="FAD linked oxidase N-terminal" evidence="5">
    <location>
        <begin position="162"/>
        <end position="241"/>
    </location>
</feature>
<evidence type="ECO:0000313" key="7">
    <source>
        <dbReference type="Proteomes" id="UP000469558"/>
    </source>
</evidence>
<protein>
    <submittedName>
        <fullName evidence="6">Putative FAD-linked oxidoreductase</fullName>
    </submittedName>
</protein>
<dbReference type="OrthoDB" id="2151789at2759"/>
<dbReference type="Pfam" id="PF01565">
    <property type="entry name" value="FAD_binding_4"/>
    <property type="match status" value="1"/>
</dbReference>
<dbReference type="InterPro" id="IPR050416">
    <property type="entry name" value="FAD-linked_Oxidoreductase"/>
</dbReference>
<dbReference type="GO" id="GO:0050660">
    <property type="term" value="F:flavin adenine dinucleotide binding"/>
    <property type="evidence" value="ECO:0007669"/>
    <property type="project" value="InterPro"/>
</dbReference>
<dbReference type="InterPro" id="IPR016169">
    <property type="entry name" value="FAD-bd_PCMH_sub2"/>
</dbReference>
<proteinExistence type="inferred from homology"/>
<dbReference type="PANTHER" id="PTHR42973">
    <property type="entry name" value="BINDING OXIDOREDUCTASE, PUTATIVE (AFU_ORTHOLOGUE AFUA_1G17690)-RELATED"/>
    <property type="match status" value="1"/>
</dbReference>
<keyword evidence="3" id="KW-0274">FAD</keyword>
<dbReference type="AlphaFoldDB" id="A0A8T9CM59"/>
<sequence>MLGSQCTPLNRYLFLWYNYEILLVSQLEGFTNIQIYSALLLFNLRHAFLQGQPAVLVDLHLQPLGSGAKSHRILAGNISSLSNHCSRLSGNSNLSPGVANADYLDAKTHYWDAANADLTPACVVFRTSTPNFPTLSKSYWSSQRFILLSRAEGTVRIHLASTNISSDNQTADAGPGARWENVISPLDPHGLAVVGGRVGDVGVGGLLLGGGLSFLSAQYGLACDNVMNYEVVLADSSIVNVNARSHTDLF</sequence>
<evidence type="ECO:0000259" key="5">
    <source>
        <dbReference type="Pfam" id="PF01565"/>
    </source>
</evidence>
<dbReference type="InterPro" id="IPR006094">
    <property type="entry name" value="Oxid_FAD_bind_N"/>
</dbReference>
<dbReference type="PANTHER" id="PTHR42973:SF13">
    <property type="entry name" value="FAD-BINDING PCMH-TYPE DOMAIN-CONTAINING PROTEIN"/>
    <property type="match status" value="1"/>
</dbReference>
<accession>A0A8T9CM59</accession>
<reference evidence="6 7" key="1">
    <citation type="submission" date="2018-05" db="EMBL/GenBank/DDBJ databases">
        <title>Genome sequencing and assembly of the regulated plant pathogen Lachnellula willkommii and related sister species for the development of diagnostic species identification markers.</title>
        <authorList>
            <person name="Giroux E."/>
            <person name="Bilodeau G."/>
        </authorList>
    </citation>
    <scope>NUCLEOTIDE SEQUENCE [LARGE SCALE GENOMIC DNA]</scope>
    <source>
        <strain evidence="6 7">CBS 268.59</strain>
    </source>
</reference>
<organism evidence="6 7">
    <name type="scientific">Lachnellula suecica</name>
    <dbReference type="NCBI Taxonomy" id="602035"/>
    <lineage>
        <taxon>Eukaryota</taxon>
        <taxon>Fungi</taxon>
        <taxon>Dikarya</taxon>
        <taxon>Ascomycota</taxon>
        <taxon>Pezizomycotina</taxon>
        <taxon>Leotiomycetes</taxon>
        <taxon>Helotiales</taxon>
        <taxon>Lachnaceae</taxon>
        <taxon>Lachnellula</taxon>
    </lineage>
</organism>
<name>A0A8T9CM59_9HELO</name>
<evidence type="ECO:0000256" key="2">
    <source>
        <dbReference type="ARBA" id="ARBA00022630"/>
    </source>
</evidence>
<dbReference type="SUPFAM" id="SSF56176">
    <property type="entry name" value="FAD-binding/transporter-associated domain-like"/>
    <property type="match status" value="1"/>
</dbReference>
<gene>
    <name evidence="6" type="ORF">LSUE1_G000726</name>
</gene>
<keyword evidence="2" id="KW-0285">Flavoprotein</keyword>
<evidence type="ECO:0000256" key="4">
    <source>
        <dbReference type="ARBA" id="ARBA00023002"/>
    </source>
</evidence>
<dbReference type="EMBL" id="QGMK01000155">
    <property type="protein sequence ID" value="TVY83773.1"/>
    <property type="molecule type" value="Genomic_DNA"/>
</dbReference>